<accession>S8A0G4</accession>
<reference evidence="2 3" key="1">
    <citation type="journal article" date="2013" name="PLoS Genet.">
        <title>Genomic mechanisms accounting for the adaptation to parasitism in nematode-trapping fungi.</title>
        <authorList>
            <person name="Meerupati T."/>
            <person name="Andersson K.M."/>
            <person name="Friman E."/>
            <person name="Kumar D."/>
            <person name="Tunlid A."/>
            <person name="Ahren D."/>
        </authorList>
    </citation>
    <scope>NUCLEOTIDE SEQUENCE [LARGE SCALE GENOMIC DNA]</scope>
    <source>
        <strain evidence="2 3">CBS 200.50</strain>
    </source>
</reference>
<keyword evidence="3" id="KW-1185">Reference proteome</keyword>
<dbReference type="OrthoDB" id="413400at2759"/>
<dbReference type="InterPro" id="IPR037140">
    <property type="entry name" value="VHL_beta_dom_sf"/>
</dbReference>
<sequence length="101" mass="11453">MQDPLITLIQPIHPDNERGSKSVSGDKPTKVYFINNRTSPVHLWWLDYEGRRVSYGSVGANGDTKEMDTYVTHPWVVIDESTEEVLGIYHPGTRTGRVILL</sequence>
<protein>
    <recommendedName>
        <fullName evidence="1">von Hippel-Lindau disease tumour suppressor beta domain-containing protein</fullName>
    </recommendedName>
</protein>
<dbReference type="OMA" id="THPWVVI"/>
<reference evidence="3" key="2">
    <citation type="submission" date="2013-04" db="EMBL/GenBank/DDBJ databases">
        <title>Genomic mechanisms accounting for the adaptation to parasitism in nematode-trapping fungi.</title>
        <authorList>
            <person name="Ahren D.G."/>
        </authorList>
    </citation>
    <scope>NUCLEOTIDE SEQUENCE [LARGE SCALE GENOMIC DNA]</scope>
    <source>
        <strain evidence="3">CBS 200.50</strain>
    </source>
</reference>
<dbReference type="HOGENOM" id="CLU_2114816_0_0_1"/>
<dbReference type="AlphaFoldDB" id="S8A0G4"/>
<dbReference type="InterPro" id="IPR024053">
    <property type="entry name" value="VHL_beta_dom"/>
</dbReference>
<evidence type="ECO:0000313" key="2">
    <source>
        <dbReference type="EMBL" id="EPS36470.1"/>
    </source>
</evidence>
<dbReference type="SUPFAM" id="SSF49468">
    <property type="entry name" value="VHL"/>
    <property type="match status" value="1"/>
</dbReference>
<feature type="domain" description="von Hippel-Lindau disease tumour suppressor beta" evidence="1">
    <location>
        <begin position="22"/>
        <end position="87"/>
    </location>
</feature>
<organism evidence="2 3">
    <name type="scientific">Dactylellina haptotyla (strain CBS 200.50)</name>
    <name type="common">Nematode-trapping fungus</name>
    <name type="synonym">Monacrosporium haptotylum</name>
    <dbReference type="NCBI Taxonomy" id="1284197"/>
    <lineage>
        <taxon>Eukaryota</taxon>
        <taxon>Fungi</taxon>
        <taxon>Dikarya</taxon>
        <taxon>Ascomycota</taxon>
        <taxon>Pezizomycotina</taxon>
        <taxon>Orbiliomycetes</taxon>
        <taxon>Orbiliales</taxon>
        <taxon>Orbiliaceae</taxon>
        <taxon>Dactylellina</taxon>
    </lineage>
</organism>
<name>S8A0G4_DACHA</name>
<gene>
    <name evidence="2" type="ORF">H072_10039</name>
</gene>
<dbReference type="EMBL" id="AQGS01000906">
    <property type="protein sequence ID" value="EPS36470.1"/>
    <property type="molecule type" value="Genomic_DNA"/>
</dbReference>
<dbReference type="Gene3D" id="2.60.40.780">
    <property type="entry name" value="von Hippel-Lindau disease tumour suppressor, beta domain"/>
    <property type="match status" value="1"/>
</dbReference>
<evidence type="ECO:0000313" key="3">
    <source>
        <dbReference type="Proteomes" id="UP000015100"/>
    </source>
</evidence>
<evidence type="ECO:0000259" key="1">
    <source>
        <dbReference type="Pfam" id="PF01847"/>
    </source>
</evidence>
<comment type="caution">
    <text evidence="2">The sequence shown here is derived from an EMBL/GenBank/DDBJ whole genome shotgun (WGS) entry which is preliminary data.</text>
</comment>
<dbReference type="InterPro" id="IPR036208">
    <property type="entry name" value="VHL_sf"/>
</dbReference>
<dbReference type="Proteomes" id="UP000015100">
    <property type="component" value="Unassembled WGS sequence"/>
</dbReference>
<dbReference type="Pfam" id="PF01847">
    <property type="entry name" value="VHL"/>
    <property type="match status" value="1"/>
</dbReference>
<proteinExistence type="predicted"/>